<comment type="caution">
    <text evidence="3">The sequence shown here is derived from an EMBL/GenBank/DDBJ whole genome shotgun (WGS) entry which is preliminary data.</text>
</comment>
<dbReference type="SUPFAM" id="SSF51735">
    <property type="entry name" value="NAD(P)-binding Rossmann-fold domains"/>
    <property type="match status" value="1"/>
</dbReference>
<dbReference type="InterPro" id="IPR036291">
    <property type="entry name" value="NAD(P)-bd_dom_sf"/>
</dbReference>
<sequence>MKGKVLIIGGAGFIGSHTAEELARRGYEIRIFDNLSPKTHFGNWPEYLNSDFEKIEGDVRNPDQLLPAMTGVDFVINLAALMDLMPNFSDFFDTNVTPTARIFEYIVAKNLPIRKVIVASSQFAYGEGRWQCGKDGDVYPSVRTPQQLMAKQWDPVCPQCGGVITPLPSLESHQDPPNQYAISKYTQELIAVKIGRQYNIPAVAMRYSIVHGPRQSLKNAYSGALRIFALKMLKNENPPIYEDGQMRRDFVSVYDVARANADVLESNAANFENFNVGAGRFYTVMELATMIAKKLGKNFELKATGQFRVGDIRHAVSSVKKLESIGWKPVDKEDKILDIYLSWLREEISKRDYYSYLSEAEVKMARAGIIKQSEG</sequence>
<evidence type="ECO:0000313" key="4">
    <source>
        <dbReference type="Proteomes" id="UP000178681"/>
    </source>
</evidence>
<dbReference type="EMBL" id="MFJG01000015">
    <property type="protein sequence ID" value="OGG07109.1"/>
    <property type="molecule type" value="Genomic_DNA"/>
</dbReference>
<evidence type="ECO:0000259" key="2">
    <source>
        <dbReference type="Pfam" id="PF01370"/>
    </source>
</evidence>
<proteinExistence type="inferred from homology"/>
<comment type="similarity">
    <text evidence="1">Belongs to the NAD(P)-dependent epimerase/dehydratase family.</text>
</comment>
<dbReference type="Gene3D" id="3.40.50.720">
    <property type="entry name" value="NAD(P)-binding Rossmann-like Domain"/>
    <property type="match status" value="1"/>
</dbReference>
<protein>
    <recommendedName>
        <fullName evidence="2">NAD-dependent epimerase/dehydratase domain-containing protein</fullName>
    </recommendedName>
</protein>
<name>A0A1F5Z3S2_9BACT</name>
<evidence type="ECO:0000313" key="3">
    <source>
        <dbReference type="EMBL" id="OGG07109.1"/>
    </source>
</evidence>
<dbReference type="Proteomes" id="UP000178681">
    <property type="component" value="Unassembled WGS sequence"/>
</dbReference>
<dbReference type="STRING" id="1798377.A2872_02815"/>
<gene>
    <name evidence="3" type="ORF">A2872_02815</name>
</gene>
<dbReference type="PANTHER" id="PTHR43000">
    <property type="entry name" value="DTDP-D-GLUCOSE 4,6-DEHYDRATASE-RELATED"/>
    <property type="match status" value="1"/>
</dbReference>
<dbReference type="InterPro" id="IPR001509">
    <property type="entry name" value="Epimerase_deHydtase"/>
</dbReference>
<accession>A0A1F5Z3S2</accession>
<dbReference type="Pfam" id="PF01370">
    <property type="entry name" value="Epimerase"/>
    <property type="match status" value="2"/>
</dbReference>
<dbReference type="AlphaFoldDB" id="A0A1F5Z3S2"/>
<evidence type="ECO:0000256" key="1">
    <source>
        <dbReference type="ARBA" id="ARBA00007637"/>
    </source>
</evidence>
<feature type="domain" description="NAD-dependent epimerase/dehydratase" evidence="2">
    <location>
        <begin position="5"/>
        <end position="129"/>
    </location>
</feature>
<reference evidence="3 4" key="1">
    <citation type="journal article" date="2016" name="Nat. Commun.">
        <title>Thousands of microbial genomes shed light on interconnected biogeochemical processes in an aquifer system.</title>
        <authorList>
            <person name="Anantharaman K."/>
            <person name="Brown C.T."/>
            <person name="Hug L.A."/>
            <person name="Sharon I."/>
            <person name="Castelle C.J."/>
            <person name="Probst A.J."/>
            <person name="Thomas B.C."/>
            <person name="Singh A."/>
            <person name="Wilkins M.J."/>
            <person name="Karaoz U."/>
            <person name="Brodie E.L."/>
            <person name="Williams K.H."/>
            <person name="Hubbard S.S."/>
            <person name="Banfield J.F."/>
        </authorList>
    </citation>
    <scope>NUCLEOTIDE SEQUENCE [LARGE SCALE GENOMIC DNA]</scope>
</reference>
<feature type="domain" description="NAD-dependent epimerase/dehydratase" evidence="2">
    <location>
        <begin position="173"/>
        <end position="277"/>
    </location>
</feature>
<organism evidence="3 4">
    <name type="scientific">Candidatus Gottesmanbacteria bacterium RIFCSPHIGHO2_01_FULL_42_12</name>
    <dbReference type="NCBI Taxonomy" id="1798377"/>
    <lineage>
        <taxon>Bacteria</taxon>
        <taxon>Candidatus Gottesmaniibacteriota</taxon>
    </lineage>
</organism>